<keyword evidence="4" id="KW-1185">Reference proteome</keyword>
<dbReference type="AlphaFoldDB" id="A0A2H6CRD5"/>
<dbReference type="PROSITE" id="PS51257">
    <property type="entry name" value="PROKAR_LIPOPROTEIN"/>
    <property type="match status" value="1"/>
</dbReference>
<comment type="caution">
    <text evidence="3">The sequence shown here is derived from an EMBL/GenBank/DDBJ whole genome shotgun (WGS) entry which is preliminary data.</text>
</comment>
<sequence length="286" mass="31211">MKKRTLLATSLVISGVSLIGCSVDSGNKNSVSDADVSTEISTSTPINDSSETNSLTETSETTTVEDSSVSNKEKATNSTEETTSSQKEDETAENEDQRESPQGTVPVRKYSEEEKEEASQEFLDWAVSRAEEGNMAVTDFFLGHGASGPGDWFAVTEDGEIQLQQHRTSEDLPGYDAYDIHALGGVVFYVSASDVTGYDEAPKEAATVEGFSEIVDADYPMHRYLLGDNGIVYELIASVDEIGSFSGSYGMYAEDGKKKEREPEFTFKVSDDVDAQKEWTHILEGY</sequence>
<accession>A0A2H6CRD5</accession>
<proteinExistence type="predicted"/>
<feature type="region of interest" description="Disordered" evidence="1">
    <location>
        <begin position="22"/>
        <end position="116"/>
    </location>
</feature>
<feature type="compositionally biased region" description="Low complexity" evidence="1">
    <location>
        <begin position="47"/>
        <end position="70"/>
    </location>
</feature>
<feature type="signal peptide" evidence="2">
    <location>
        <begin position="1"/>
        <end position="19"/>
    </location>
</feature>
<gene>
    <name evidence="3" type="ORF">TEHN7118_0359</name>
</gene>
<keyword evidence="2" id="KW-0732">Signal</keyword>
<dbReference type="RefSeq" id="WP_094243479.1">
    <property type="nucleotide sequence ID" value="NZ_BDEB01000048.1"/>
</dbReference>
<evidence type="ECO:0000256" key="2">
    <source>
        <dbReference type="SAM" id="SignalP"/>
    </source>
</evidence>
<evidence type="ECO:0000256" key="1">
    <source>
        <dbReference type="SAM" id="MobiDB-lite"/>
    </source>
</evidence>
<name>A0A2H6CRD5_TETHA</name>
<dbReference type="Proteomes" id="UP000236214">
    <property type="component" value="Unassembled WGS sequence"/>
</dbReference>
<protein>
    <recommendedName>
        <fullName evidence="5">Lipoprotein</fullName>
    </recommendedName>
</protein>
<evidence type="ECO:0008006" key="5">
    <source>
        <dbReference type="Google" id="ProtNLM"/>
    </source>
</evidence>
<feature type="chain" id="PRO_5039268149" description="Lipoprotein" evidence="2">
    <location>
        <begin position="20"/>
        <end position="286"/>
    </location>
</feature>
<dbReference type="EMBL" id="BDEC01000012">
    <property type="protein sequence ID" value="GBD67553.1"/>
    <property type="molecule type" value="Genomic_DNA"/>
</dbReference>
<evidence type="ECO:0000313" key="4">
    <source>
        <dbReference type="Proteomes" id="UP000236214"/>
    </source>
</evidence>
<reference evidence="3 4" key="1">
    <citation type="submission" date="2016-05" db="EMBL/GenBank/DDBJ databases">
        <title>Whole genome sequencing of Tetragenococcus halophilus subsp. halophilus NISL 7118.</title>
        <authorList>
            <person name="Shiwa Y."/>
            <person name="Nishimura I."/>
            <person name="Yoshikawa H."/>
            <person name="Koyama Y."/>
            <person name="Oguma T."/>
        </authorList>
    </citation>
    <scope>NUCLEOTIDE SEQUENCE [LARGE SCALE GENOMIC DNA]</scope>
    <source>
        <strain evidence="3 4">NISL 7118</strain>
    </source>
</reference>
<evidence type="ECO:0000313" key="3">
    <source>
        <dbReference type="EMBL" id="GBD67553.1"/>
    </source>
</evidence>
<feature type="compositionally biased region" description="Polar residues" evidence="1">
    <location>
        <begin position="76"/>
        <end position="85"/>
    </location>
</feature>
<organism evidence="3 4">
    <name type="scientific">Tetragenococcus halophilus subsp. halophilus</name>
    <dbReference type="NCBI Taxonomy" id="1513897"/>
    <lineage>
        <taxon>Bacteria</taxon>
        <taxon>Bacillati</taxon>
        <taxon>Bacillota</taxon>
        <taxon>Bacilli</taxon>
        <taxon>Lactobacillales</taxon>
        <taxon>Enterococcaceae</taxon>
        <taxon>Tetragenococcus</taxon>
    </lineage>
</organism>